<gene>
    <name evidence="3" type="ordered locus">SELR_11130</name>
</gene>
<protein>
    <recommendedName>
        <fullName evidence="2">Replication-associated protein ORF2/G2P domain-containing protein</fullName>
    </recommendedName>
</protein>
<evidence type="ECO:0000256" key="1">
    <source>
        <dbReference type="SAM" id="MobiDB-lite"/>
    </source>
</evidence>
<evidence type="ECO:0000313" key="4">
    <source>
        <dbReference type="Proteomes" id="UP000007887"/>
    </source>
</evidence>
<dbReference type="EMBL" id="AP012292">
    <property type="protein sequence ID" value="BAL82821.1"/>
    <property type="molecule type" value="Genomic_DNA"/>
</dbReference>
<dbReference type="Pfam" id="PF23343">
    <property type="entry name" value="REP_ORF2-G2P"/>
    <property type="match status" value="1"/>
</dbReference>
<reference evidence="3 4" key="1">
    <citation type="submission" date="2011-10" db="EMBL/GenBank/DDBJ databases">
        <title>Whole genome sequence of Selenomonas ruminantium subsp. lactilytica TAM6421.</title>
        <authorList>
            <person name="Oguchi A."/>
            <person name="Ankai A."/>
            <person name="Kaneko J."/>
            <person name="Yamada-Narita S."/>
            <person name="Fukui S."/>
            <person name="Takahashi M."/>
            <person name="Onodera T."/>
            <person name="Kojima S."/>
            <person name="Fushimi T."/>
            <person name="Abe N."/>
            <person name="Kamio Y."/>
            <person name="Yamazaki S."/>
            <person name="Fujita N."/>
        </authorList>
    </citation>
    <scope>NUCLEOTIDE SEQUENCE [LARGE SCALE GENOMIC DNA]</scope>
    <source>
        <strain evidence="4">NBRC 103574 / TAM6421</strain>
    </source>
</reference>
<accession>I0GPY4</accession>
<dbReference type="Proteomes" id="UP000007887">
    <property type="component" value="Chromosome"/>
</dbReference>
<dbReference type="eggNOG" id="ENOG5030C6X">
    <property type="taxonomic scope" value="Bacteria"/>
</dbReference>
<feature type="domain" description="Replication-associated protein ORF2/G2P" evidence="2">
    <location>
        <begin position="76"/>
        <end position="178"/>
    </location>
</feature>
<feature type="region of interest" description="Disordered" evidence="1">
    <location>
        <begin position="33"/>
        <end position="54"/>
    </location>
</feature>
<proteinExistence type="predicted"/>
<name>I0GPY4_SELRL</name>
<organism evidence="3 4">
    <name type="scientific">Selenomonas ruminantium subsp. lactilytica (strain NBRC 103574 / TAM6421)</name>
    <dbReference type="NCBI Taxonomy" id="927704"/>
    <lineage>
        <taxon>Bacteria</taxon>
        <taxon>Bacillati</taxon>
        <taxon>Bacillota</taxon>
        <taxon>Negativicutes</taxon>
        <taxon>Selenomonadales</taxon>
        <taxon>Selenomonadaceae</taxon>
        <taxon>Selenomonas</taxon>
    </lineage>
</organism>
<dbReference type="KEGG" id="sri:SELR_11130"/>
<evidence type="ECO:0000259" key="2">
    <source>
        <dbReference type="Pfam" id="PF23343"/>
    </source>
</evidence>
<feature type="region of interest" description="Disordered" evidence="1">
    <location>
        <begin position="262"/>
        <end position="288"/>
    </location>
</feature>
<sequence length="288" mass="33999">MSGNRKRTRHCGRYGARAEYIQVSYFKYTERGTRQGRGRQRKFEASTPKQRNLNEKRSKRYFEALVLSNFHKDDLHVTVTYDDENRPADLKMAMKAVENYIRRLNYTRSKAGLSSVRYVCVTEEGATNGRIHHHFIMDGDLDRDTVEKRWGLGYCNADRIQPNRKNDIAPLIGYLSKDPKGRKRWSSSHNLVRPWDSINDDPRMMSSKKMALMKDLPEDSELMKQIIEADNPSYVLDNVEKEYREDNSQWYFFCRMKRRKQSENHQYLQPEGRGGQDHHQHQPCLQSG</sequence>
<dbReference type="AlphaFoldDB" id="I0GPY4"/>
<dbReference type="PATRIC" id="fig|927704.6.peg.1147"/>
<dbReference type="HOGENOM" id="CLU_049715_0_0_9"/>
<evidence type="ECO:0000313" key="3">
    <source>
        <dbReference type="EMBL" id="BAL82821.1"/>
    </source>
</evidence>
<dbReference type="InterPro" id="IPR056906">
    <property type="entry name" value="ORF2/G2P_dom"/>
</dbReference>